<protein>
    <submittedName>
        <fullName evidence="2">Uncharacterized protein LOC110981824 isoform X1</fullName>
    </submittedName>
</protein>
<dbReference type="RefSeq" id="XP_022095463.1">
    <property type="nucleotide sequence ID" value="XM_022239771.1"/>
</dbReference>
<keyword evidence="1" id="KW-1185">Reference proteome</keyword>
<dbReference type="AlphaFoldDB" id="A0A8B7YQB9"/>
<reference evidence="2" key="1">
    <citation type="submission" date="2025-08" db="UniProtKB">
        <authorList>
            <consortium name="RefSeq"/>
        </authorList>
    </citation>
    <scope>IDENTIFICATION</scope>
</reference>
<evidence type="ECO:0000313" key="1">
    <source>
        <dbReference type="Proteomes" id="UP000694845"/>
    </source>
</evidence>
<dbReference type="GeneID" id="110981824"/>
<dbReference type="Proteomes" id="UP000694845">
    <property type="component" value="Unplaced"/>
</dbReference>
<name>A0A8B7YQB9_ACAPL</name>
<sequence>MLQWHLGRLQECVCQCWSSATQGSDELSNSTGGWVHTCKACGRHILHCHGDSCACRGYQPISMSGNESVPYVKRLRVDTFFTSQKHLWKFDWLSEITTRSDQVMSGCYKTECKMSPAALHSLDVSWLTL</sequence>
<accession>A0A8B7YQB9</accession>
<organism evidence="1 2">
    <name type="scientific">Acanthaster planci</name>
    <name type="common">Crown-of-thorns starfish</name>
    <dbReference type="NCBI Taxonomy" id="133434"/>
    <lineage>
        <taxon>Eukaryota</taxon>
        <taxon>Metazoa</taxon>
        <taxon>Echinodermata</taxon>
        <taxon>Eleutherozoa</taxon>
        <taxon>Asterozoa</taxon>
        <taxon>Asteroidea</taxon>
        <taxon>Valvatacea</taxon>
        <taxon>Valvatida</taxon>
        <taxon>Acanthasteridae</taxon>
        <taxon>Acanthaster</taxon>
    </lineage>
</organism>
<dbReference type="KEGG" id="aplc:110981824"/>
<evidence type="ECO:0000313" key="2">
    <source>
        <dbReference type="RefSeq" id="XP_022095463.1"/>
    </source>
</evidence>
<gene>
    <name evidence="2" type="primary">LOC110981824</name>
</gene>
<proteinExistence type="predicted"/>